<dbReference type="OrthoDB" id="6433790at2759"/>
<evidence type="ECO:0000313" key="4">
    <source>
        <dbReference type="EMBL" id="GBN29332.1"/>
    </source>
</evidence>
<evidence type="ECO:0000313" key="1">
    <source>
        <dbReference type="EMBL" id="GBN29200.1"/>
    </source>
</evidence>
<dbReference type="EMBL" id="BGPR01205553">
    <property type="protein sequence ID" value="GBN29200.1"/>
    <property type="molecule type" value="Genomic_DNA"/>
</dbReference>
<comment type="caution">
    <text evidence="2">The sequence shown here is derived from an EMBL/GenBank/DDBJ whole genome shotgun (WGS) entry which is preliminary data.</text>
</comment>
<dbReference type="AlphaFoldDB" id="A0A4Y2MSF2"/>
<organism evidence="2 5">
    <name type="scientific">Araneus ventricosus</name>
    <name type="common">Orbweaver spider</name>
    <name type="synonym">Epeira ventricosa</name>
    <dbReference type="NCBI Taxonomy" id="182803"/>
    <lineage>
        <taxon>Eukaryota</taxon>
        <taxon>Metazoa</taxon>
        <taxon>Ecdysozoa</taxon>
        <taxon>Arthropoda</taxon>
        <taxon>Chelicerata</taxon>
        <taxon>Arachnida</taxon>
        <taxon>Araneae</taxon>
        <taxon>Araneomorphae</taxon>
        <taxon>Entelegynae</taxon>
        <taxon>Araneoidea</taxon>
        <taxon>Araneidae</taxon>
        <taxon>Araneus</taxon>
    </lineage>
</organism>
<gene>
    <name evidence="3" type="ORF">AVEN_122575_1</name>
    <name evidence="4" type="ORF">AVEN_188178_1</name>
    <name evidence="2" type="ORF">AVEN_41532_1</name>
    <name evidence="1" type="ORF">AVEN_7284_1</name>
</gene>
<proteinExistence type="predicted"/>
<name>A0A4Y2MSF2_ARAVE</name>
<reference evidence="2 5" key="1">
    <citation type="journal article" date="2019" name="Sci. Rep.">
        <title>Orb-weaving spider Araneus ventricosus genome elucidates the spidroin gene catalogue.</title>
        <authorList>
            <person name="Kono N."/>
            <person name="Nakamura H."/>
            <person name="Ohtoshi R."/>
            <person name="Moran D.A.P."/>
            <person name="Shinohara A."/>
            <person name="Yoshida Y."/>
            <person name="Fujiwara M."/>
            <person name="Mori M."/>
            <person name="Tomita M."/>
            <person name="Arakawa K."/>
        </authorList>
    </citation>
    <scope>NUCLEOTIDE SEQUENCE [LARGE SCALE GENOMIC DNA]</scope>
</reference>
<dbReference type="Proteomes" id="UP000499080">
    <property type="component" value="Unassembled WGS sequence"/>
</dbReference>
<accession>A0A4Y2MSF2</accession>
<evidence type="ECO:0000313" key="5">
    <source>
        <dbReference type="Proteomes" id="UP000499080"/>
    </source>
</evidence>
<keyword evidence="5" id="KW-1185">Reference proteome</keyword>
<evidence type="ECO:0000313" key="2">
    <source>
        <dbReference type="EMBL" id="GBN29254.1"/>
    </source>
</evidence>
<protein>
    <submittedName>
        <fullName evidence="2">Uncharacterized protein</fullName>
    </submittedName>
</protein>
<dbReference type="EMBL" id="BGPR01205606">
    <property type="protein sequence ID" value="GBN29332.1"/>
    <property type="molecule type" value="Genomic_DNA"/>
</dbReference>
<dbReference type="EMBL" id="BGPR01205577">
    <property type="protein sequence ID" value="GBN29254.1"/>
    <property type="molecule type" value="Genomic_DNA"/>
</dbReference>
<sequence length="74" mass="8444">MGRLNPDRESHGYNDNSGIVRCGIIKGDDIWVPYFTPDTESTTMTWKHPSLSVTKKFKMAHSAEKVELAEFWDA</sequence>
<dbReference type="EMBL" id="BGPR01205593">
    <property type="protein sequence ID" value="GBN29292.1"/>
    <property type="molecule type" value="Genomic_DNA"/>
</dbReference>
<evidence type="ECO:0000313" key="3">
    <source>
        <dbReference type="EMBL" id="GBN29292.1"/>
    </source>
</evidence>